<feature type="region of interest" description="Disordered" evidence="4">
    <location>
        <begin position="129"/>
        <end position="171"/>
    </location>
</feature>
<proteinExistence type="predicted"/>
<organism evidence="5 6">
    <name type="scientific">Nostoc cf. commune SO-36</name>
    <dbReference type="NCBI Taxonomy" id="449208"/>
    <lineage>
        <taxon>Bacteria</taxon>
        <taxon>Bacillati</taxon>
        <taxon>Cyanobacteriota</taxon>
        <taxon>Cyanophyceae</taxon>
        <taxon>Nostocales</taxon>
        <taxon>Nostocaceae</taxon>
        <taxon>Nostoc</taxon>
    </lineage>
</organism>
<keyword evidence="2 3" id="KW-0802">TPR repeat</keyword>
<dbReference type="PANTHER" id="PTHR44858:SF1">
    <property type="entry name" value="UDP-N-ACETYLGLUCOSAMINE--PEPTIDE N-ACETYLGLUCOSAMINYLTRANSFERASE SPINDLY-RELATED"/>
    <property type="match status" value="1"/>
</dbReference>
<dbReference type="PROSITE" id="PS50005">
    <property type="entry name" value="TPR"/>
    <property type="match status" value="1"/>
</dbReference>
<evidence type="ECO:0000256" key="2">
    <source>
        <dbReference type="ARBA" id="ARBA00022803"/>
    </source>
</evidence>
<protein>
    <recommendedName>
        <fullName evidence="7">Tetratricopeptide repeat protein</fullName>
    </recommendedName>
</protein>
<evidence type="ECO:0000313" key="6">
    <source>
        <dbReference type="Proteomes" id="UP001055453"/>
    </source>
</evidence>
<evidence type="ECO:0000256" key="4">
    <source>
        <dbReference type="SAM" id="MobiDB-lite"/>
    </source>
</evidence>
<dbReference type="Proteomes" id="UP001055453">
    <property type="component" value="Chromosome"/>
</dbReference>
<dbReference type="InterPro" id="IPR019734">
    <property type="entry name" value="TPR_rpt"/>
</dbReference>
<keyword evidence="1" id="KW-0677">Repeat</keyword>
<name>A0ABN6PX46_NOSCO</name>
<sequence>MHLPIKSSKLTARWLRLGIQICFLEPQQKREAEEKIKEINQAYARLKSYQPSQTNQSASTCTKIDFTPSNAESFYKLGMEKAQRGKYTEAIEDFTQAIRLNPKYFEAYKYRGLACSKLGYENRAKSDLKNASELELKQKKAPPKPTSPPSKPPTPPPPPKPASPPLKPPES</sequence>
<feature type="compositionally biased region" description="Basic and acidic residues" evidence="4">
    <location>
        <begin position="129"/>
        <end position="138"/>
    </location>
</feature>
<evidence type="ECO:0000256" key="1">
    <source>
        <dbReference type="ARBA" id="ARBA00022737"/>
    </source>
</evidence>
<evidence type="ECO:0000313" key="5">
    <source>
        <dbReference type="EMBL" id="BDI14372.1"/>
    </source>
</evidence>
<dbReference type="SUPFAM" id="SSF48452">
    <property type="entry name" value="TPR-like"/>
    <property type="match status" value="1"/>
</dbReference>
<dbReference type="Pfam" id="PF13414">
    <property type="entry name" value="TPR_11"/>
    <property type="match status" value="1"/>
</dbReference>
<dbReference type="InterPro" id="IPR011990">
    <property type="entry name" value="TPR-like_helical_dom_sf"/>
</dbReference>
<keyword evidence="6" id="KW-1185">Reference proteome</keyword>
<dbReference type="Gene3D" id="1.25.40.10">
    <property type="entry name" value="Tetratricopeptide repeat domain"/>
    <property type="match status" value="1"/>
</dbReference>
<reference evidence="5" key="1">
    <citation type="submission" date="2022-04" db="EMBL/GenBank/DDBJ databases">
        <title>Complete genome sequence of a cyanobacterium, Nostoc sp. SO-36, isolated in Antarctica.</title>
        <authorList>
            <person name="Kanesaki Y."/>
            <person name="Effendi D."/>
            <person name="Sakamoto T."/>
            <person name="Ohtani S."/>
            <person name="Awai K."/>
        </authorList>
    </citation>
    <scope>NUCLEOTIDE SEQUENCE</scope>
    <source>
        <strain evidence="5">SO-36</strain>
    </source>
</reference>
<gene>
    <name evidence="5" type="ORF">ANSO36C_01740</name>
</gene>
<evidence type="ECO:0000256" key="3">
    <source>
        <dbReference type="PROSITE-ProRule" id="PRU00339"/>
    </source>
</evidence>
<dbReference type="InterPro" id="IPR050498">
    <property type="entry name" value="Ycf3"/>
</dbReference>
<feature type="repeat" description="TPR" evidence="3">
    <location>
        <begin position="71"/>
        <end position="104"/>
    </location>
</feature>
<dbReference type="SMART" id="SM00028">
    <property type="entry name" value="TPR"/>
    <property type="match status" value="2"/>
</dbReference>
<accession>A0ABN6PX46</accession>
<dbReference type="EMBL" id="AP025732">
    <property type="protein sequence ID" value="BDI14372.1"/>
    <property type="molecule type" value="Genomic_DNA"/>
</dbReference>
<evidence type="ECO:0008006" key="7">
    <source>
        <dbReference type="Google" id="ProtNLM"/>
    </source>
</evidence>
<feature type="compositionally biased region" description="Pro residues" evidence="4">
    <location>
        <begin position="143"/>
        <end position="171"/>
    </location>
</feature>
<dbReference type="PROSITE" id="PS50293">
    <property type="entry name" value="TPR_REGION"/>
    <property type="match status" value="1"/>
</dbReference>
<dbReference type="PANTHER" id="PTHR44858">
    <property type="entry name" value="TETRATRICOPEPTIDE REPEAT PROTEIN 6"/>
    <property type="match status" value="1"/>
</dbReference>